<keyword evidence="4" id="KW-1003">Cell membrane</keyword>
<feature type="transmembrane region" description="Helical" evidence="15">
    <location>
        <begin position="213"/>
        <end position="235"/>
    </location>
</feature>
<dbReference type="GO" id="GO:0006820">
    <property type="term" value="P:monoatomic anion transport"/>
    <property type="evidence" value="ECO:0007669"/>
    <property type="project" value="TreeGrafter"/>
</dbReference>
<evidence type="ECO:0000256" key="12">
    <source>
        <dbReference type="ARBA" id="ARBA00023201"/>
    </source>
</evidence>
<organism evidence="17 18">
    <name type="scientific">Ovis aries</name>
    <name type="common">Sheep</name>
    <dbReference type="NCBI Taxonomy" id="9940"/>
    <lineage>
        <taxon>Eukaryota</taxon>
        <taxon>Metazoa</taxon>
        <taxon>Chordata</taxon>
        <taxon>Craniata</taxon>
        <taxon>Vertebrata</taxon>
        <taxon>Euteleostomi</taxon>
        <taxon>Mammalia</taxon>
        <taxon>Eutheria</taxon>
        <taxon>Laurasiatheria</taxon>
        <taxon>Artiodactyla</taxon>
        <taxon>Ruminantia</taxon>
        <taxon>Pecora</taxon>
        <taxon>Bovidae</taxon>
        <taxon>Caprinae</taxon>
        <taxon>Ovis</taxon>
    </lineage>
</organism>
<keyword evidence="9" id="KW-0406">Ion transport</keyword>
<feature type="transmembrane region" description="Helical" evidence="15">
    <location>
        <begin position="241"/>
        <end position="264"/>
    </location>
</feature>
<feature type="transmembrane region" description="Helical" evidence="15">
    <location>
        <begin position="680"/>
        <end position="703"/>
    </location>
</feature>
<feature type="transmembrane region" description="Helical" evidence="15">
    <location>
        <begin position="406"/>
        <end position="427"/>
    </location>
</feature>
<dbReference type="Gene3D" id="1.20.1250.20">
    <property type="entry name" value="MFS general substrate transporter like domains"/>
    <property type="match status" value="3"/>
</dbReference>
<feature type="transmembrane region" description="Helical" evidence="15">
    <location>
        <begin position="307"/>
        <end position="328"/>
    </location>
</feature>
<protein>
    <recommendedName>
        <fullName evidence="16">Major facilitator superfamily (MFS) profile domain-containing protein</fullName>
    </recommendedName>
</protein>
<feature type="transmembrane region" description="Helical" evidence="15">
    <location>
        <begin position="822"/>
        <end position="843"/>
    </location>
</feature>
<comment type="similarity">
    <text evidence="2">Belongs to the major facilitator superfamily. Sodium/anion cotransporter family.</text>
</comment>
<feature type="transmembrane region" description="Helical" evidence="15">
    <location>
        <begin position="348"/>
        <end position="369"/>
    </location>
</feature>
<evidence type="ECO:0000256" key="7">
    <source>
        <dbReference type="ARBA" id="ARBA00022989"/>
    </source>
</evidence>
<feature type="compositionally biased region" description="Polar residues" evidence="14">
    <location>
        <begin position="13"/>
        <end position="31"/>
    </location>
</feature>
<dbReference type="GO" id="GO:0015747">
    <property type="term" value="P:urate transport"/>
    <property type="evidence" value="ECO:0007669"/>
    <property type="project" value="TreeGrafter"/>
</dbReference>
<gene>
    <name evidence="17" type="ORF">JEQ12_010715</name>
</gene>
<evidence type="ECO:0000256" key="6">
    <source>
        <dbReference type="ARBA" id="ARBA00022847"/>
    </source>
</evidence>
<dbReference type="InterPro" id="IPR036259">
    <property type="entry name" value="MFS_trans_sf"/>
</dbReference>
<dbReference type="FunFam" id="1.20.1250.20:FF:000003">
    <property type="entry name" value="Solute carrier family 17 member 3"/>
    <property type="match status" value="2"/>
</dbReference>
<dbReference type="EMBL" id="JAEMGP010000020">
    <property type="protein sequence ID" value="KAG5197261.1"/>
    <property type="molecule type" value="Genomic_DNA"/>
</dbReference>
<evidence type="ECO:0000256" key="14">
    <source>
        <dbReference type="SAM" id="MobiDB-lite"/>
    </source>
</evidence>
<feature type="transmembrane region" description="Helical" evidence="15">
    <location>
        <begin position="153"/>
        <end position="172"/>
    </location>
</feature>
<dbReference type="InterPro" id="IPR020846">
    <property type="entry name" value="MFS_dom"/>
</dbReference>
<feature type="domain" description="Major facilitator superfamily (MFS) profile" evidence="16">
    <location>
        <begin position="520"/>
        <end position="938"/>
    </location>
</feature>
<comment type="catalytic activity">
    <reaction evidence="13">
        <text>3 Na(+)(out) + phosphate(out) = 3 Na(+)(in) + phosphate(in)</text>
        <dbReference type="Rhea" id="RHEA:71255"/>
        <dbReference type="ChEBI" id="CHEBI:29101"/>
        <dbReference type="ChEBI" id="CHEBI:43474"/>
    </reaction>
</comment>
<keyword evidence="12" id="KW-0739">Sodium transport</keyword>
<feature type="transmembrane region" description="Helical" evidence="15">
    <location>
        <begin position="911"/>
        <end position="933"/>
    </location>
</feature>
<dbReference type="Proteomes" id="UP000664991">
    <property type="component" value="Unassembled WGS sequence"/>
</dbReference>
<feature type="transmembrane region" description="Helical" evidence="15">
    <location>
        <begin position="883"/>
        <end position="905"/>
    </location>
</feature>
<dbReference type="GO" id="GO:0016324">
    <property type="term" value="C:apical plasma membrane"/>
    <property type="evidence" value="ECO:0007669"/>
    <property type="project" value="UniProtKB-SubCell"/>
</dbReference>
<dbReference type="PANTHER" id="PTHR11662">
    <property type="entry name" value="SOLUTE CARRIER FAMILY 17"/>
    <property type="match status" value="1"/>
</dbReference>
<feature type="transmembrane region" description="Helical" evidence="15">
    <location>
        <begin position="747"/>
        <end position="772"/>
    </location>
</feature>
<feature type="transmembrane region" description="Helical" evidence="15">
    <location>
        <begin position="381"/>
        <end position="400"/>
    </location>
</feature>
<evidence type="ECO:0000256" key="2">
    <source>
        <dbReference type="ARBA" id="ARBA00008586"/>
    </source>
</evidence>
<comment type="subcellular location">
    <subcellularLocation>
        <location evidence="1">Apical cell membrane</location>
        <topology evidence="1">Multi-pass membrane protein</topology>
    </subcellularLocation>
</comment>
<feature type="transmembrane region" description="Helical" evidence="15">
    <location>
        <begin position="125"/>
        <end position="146"/>
    </location>
</feature>
<feature type="compositionally biased region" description="Basic and acidic residues" evidence="14">
    <location>
        <begin position="1"/>
        <end position="12"/>
    </location>
</feature>
<proteinExistence type="inferred from homology"/>
<dbReference type="InterPro" id="IPR050382">
    <property type="entry name" value="MFS_Na/Anion_cotransporter"/>
</dbReference>
<keyword evidence="8" id="KW-0915">Sodium</keyword>
<dbReference type="GO" id="GO:0006814">
    <property type="term" value="P:sodium ion transport"/>
    <property type="evidence" value="ECO:0007669"/>
    <property type="project" value="UniProtKB-KW"/>
</dbReference>
<dbReference type="GO" id="GO:0044341">
    <property type="term" value="P:sodium-dependent phosphate transport"/>
    <property type="evidence" value="ECO:0007669"/>
    <property type="project" value="TreeGrafter"/>
</dbReference>
<keyword evidence="7 15" id="KW-1133">Transmembrane helix</keyword>
<evidence type="ECO:0000256" key="11">
    <source>
        <dbReference type="ARBA" id="ARBA00023180"/>
    </source>
</evidence>
<dbReference type="FunFam" id="1.20.1250.20:FF:000060">
    <property type="entry name" value="Solute carrier family 17 member 3"/>
    <property type="match status" value="2"/>
</dbReference>
<sequence length="950" mass="104684">MRGEKQTSEEKNTVTTMTELSPTAGKNSQDIQGDEKLSPRKALSICSTRYGIAFIVHLCNFIIMAQNIIMNITMVAMVNNTSHQPSFNGSTEGLPVDSFGDPNNSPKSLPARAPVYDWNPQIQGIIFSAINYGMILTLAPSGYLAGRVGTKRVVGAALLGSSLLVLFTPLAADFGLVFLIATRILQGISLGLGYGGQFAIWERWSPPHERSRLCGIAVSGLLLGTCIAILLGGIISQTLGWPSVFYIFGGFGCICFLLWCVLVYDDPVTHPWINITEKEYIISSLAQQVNSTKQPLPIKAMVRSLPLWSMCVCCFSHQWLINIIIIYAPTYISSVFNIDIKNSGFLSALPFIIAWVICLLGSYLADFLLTKNFRLVTVRKIATVLGNVPSSTFLLILPFVASNYIIAVSLLTLSCGLGLLCQPGVYINALDIAPRHSSFLMGASRAFAQISAVLAPTVSGFLLSQGIANKPFSKKKNNHNTIMQVDNQVSPRKVPYFCSVRYGIAVFLLLCNVIIMSQRVCMSLTMIAMVNSTEPHGLSNTSTKELQDNIKNPVYNWSTEIQGIMLSSIFYGVLISQIPAGYLSGIYSLKKMIGFALLFSSLFTLLLPLAAEFGEILVIICRVIKGMFQGITLTTQQVIWIKWAPPLELGRLTALSLSGLLLGPCIVLLITGFICDSLGWPMVFYIFGACGCALSVLWFILFYEDPKDHPYISIREKEYITSALTQQVSSSTLIKVPIKAMLKSTPLWVISLCNFAFFWSNTFLSIYTPIYIDYKLHVDVKENGLLSSLPHLFAWIFGVLAGYMADIFQTRNTFSLVTIRKLFTSLGLLLPSLFSLCLLYLSYNFYATIIFLILANSTGSFAMGGLMINVLDIAPRYYGFLRGVTNVIGLTGGLIASTVTGIILSEDAESPWLKIFLLMIANNMISLIFYLIFGKAEVQDWAKERQNTYL</sequence>
<feature type="transmembrane region" description="Helical" evidence="15">
    <location>
        <begin position="50"/>
        <end position="69"/>
    </location>
</feature>
<dbReference type="CDD" id="cd17318">
    <property type="entry name" value="MFS_SLC17"/>
    <property type="match status" value="2"/>
</dbReference>
<keyword evidence="3" id="KW-0813">Transport</keyword>
<feature type="transmembrane region" description="Helical" evidence="15">
    <location>
        <begin position="652"/>
        <end position="674"/>
    </location>
</feature>
<dbReference type="GO" id="GO:0015293">
    <property type="term" value="F:symporter activity"/>
    <property type="evidence" value="ECO:0007669"/>
    <property type="project" value="UniProtKB-KW"/>
</dbReference>
<keyword evidence="5 15" id="KW-0812">Transmembrane</keyword>
<feature type="region of interest" description="Disordered" evidence="14">
    <location>
        <begin position="1"/>
        <end position="35"/>
    </location>
</feature>
<evidence type="ECO:0000256" key="10">
    <source>
        <dbReference type="ARBA" id="ARBA00023136"/>
    </source>
</evidence>
<dbReference type="PANTHER" id="PTHR11662:SF26">
    <property type="entry name" value="SODIUM-DEPENDENT PHOSPHATE TRANSPORT PROTEIN 1"/>
    <property type="match status" value="1"/>
</dbReference>
<evidence type="ECO:0000313" key="17">
    <source>
        <dbReference type="EMBL" id="KAG5197261.1"/>
    </source>
</evidence>
<evidence type="ECO:0000256" key="3">
    <source>
        <dbReference type="ARBA" id="ARBA00022448"/>
    </source>
</evidence>
<evidence type="ECO:0000256" key="13">
    <source>
        <dbReference type="ARBA" id="ARBA00035839"/>
    </source>
</evidence>
<accession>A0A836CVQ3</accession>
<dbReference type="InterPro" id="IPR011701">
    <property type="entry name" value="MFS"/>
</dbReference>
<evidence type="ECO:0000256" key="1">
    <source>
        <dbReference type="ARBA" id="ARBA00004424"/>
    </source>
</evidence>
<dbReference type="Pfam" id="PF07690">
    <property type="entry name" value="MFS_1"/>
    <property type="match status" value="2"/>
</dbReference>
<dbReference type="SUPFAM" id="SSF103473">
    <property type="entry name" value="MFS general substrate transporter"/>
    <property type="match status" value="2"/>
</dbReference>
<dbReference type="AlphaFoldDB" id="A0A836CVQ3"/>
<evidence type="ECO:0000256" key="4">
    <source>
        <dbReference type="ARBA" id="ARBA00022475"/>
    </source>
</evidence>
<dbReference type="PROSITE" id="PS50850">
    <property type="entry name" value="MFS"/>
    <property type="match status" value="2"/>
</dbReference>
<evidence type="ECO:0000256" key="8">
    <source>
        <dbReference type="ARBA" id="ARBA00023053"/>
    </source>
</evidence>
<keyword evidence="11" id="KW-0325">Glycoprotein</keyword>
<feature type="transmembrane region" description="Helical" evidence="15">
    <location>
        <begin position="792"/>
        <end position="810"/>
    </location>
</feature>
<evidence type="ECO:0000256" key="5">
    <source>
        <dbReference type="ARBA" id="ARBA00022692"/>
    </source>
</evidence>
<keyword evidence="10 15" id="KW-0472">Membrane</keyword>
<keyword evidence="6" id="KW-0769">Symport</keyword>
<feature type="transmembrane region" description="Helical" evidence="15">
    <location>
        <begin position="592"/>
        <end position="610"/>
    </location>
</feature>
<evidence type="ECO:0000256" key="15">
    <source>
        <dbReference type="SAM" id="Phobius"/>
    </source>
</evidence>
<comment type="caution">
    <text evidence="17">The sequence shown here is derived from an EMBL/GenBank/DDBJ whole genome shotgun (WGS) entry which is preliminary data.</text>
</comment>
<evidence type="ECO:0000313" key="18">
    <source>
        <dbReference type="Proteomes" id="UP000664991"/>
    </source>
</evidence>
<feature type="transmembrane region" description="Helical" evidence="15">
    <location>
        <begin position="178"/>
        <end position="201"/>
    </location>
</feature>
<evidence type="ECO:0000256" key="9">
    <source>
        <dbReference type="ARBA" id="ARBA00023065"/>
    </source>
</evidence>
<evidence type="ECO:0000259" key="16">
    <source>
        <dbReference type="PROSITE" id="PS50850"/>
    </source>
</evidence>
<feature type="domain" description="Major facilitator superfamily (MFS) profile" evidence="16">
    <location>
        <begin position="52"/>
        <end position="529"/>
    </location>
</feature>
<reference evidence="17 18" key="1">
    <citation type="submission" date="2020-12" db="EMBL/GenBank/DDBJ databases">
        <title>De novo assembly of Tibetan sheep genome.</title>
        <authorList>
            <person name="Li X."/>
        </authorList>
    </citation>
    <scope>NUCLEOTIDE SEQUENCE [LARGE SCALE GENOMIC DNA]</scope>
    <source>
        <tissue evidence="17">Heart</tissue>
    </source>
</reference>
<feature type="transmembrane region" description="Helical" evidence="15">
    <location>
        <begin position="849"/>
        <end position="871"/>
    </location>
</feature>
<feature type="transmembrane region" description="Helical" evidence="15">
    <location>
        <begin position="494"/>
        <end position="516"/>
    </location>
</feature>
<feature type="transmembrane region" description="Helical" evidence="15">
    <location>
        <begin position="447"/>
        <end position="468"/>
    </location>
</feature>
<name>A0A836CVQ3_SHEEP</name>